<evidence type="ECO:0000313" key="8">
    <source>
        <dbReference type="EMBL" id="KAH6656426.1"/>
    </source>
</evidence>
<accession>A0A9P8UQF4</accession>
<evidence type="ECO:0000256" key="2">
    <source>
        <dbReference type="ARBA" id="ARBA00023015"/>
    </source>
</evidence>
<gene>
    <name evidence="8" type="ORF">BKA67DRAFT_155745</name>
</gene>
<dbReference type="PANTHER" id="PTHR15741">
    <property type="entry name" value="BASIC HELIX-LOOP-HELIX ZIP TRANSCRIPTION FACTOR"/>
    <property type="match status" value="1"/>
</dbReference>
<evidence type="ECO:0000256" key="3">
    <source>
        <dbReference type="ARBA" id="ARBA00023125"/>
    </source>
</evidence>
<organism evidence="8 9">
    <name type="scientific">Truncatella angustata</name>
    <dbReference type="NCBI Taxonomy" id="152316"/>
    <lineage>
        <taxon>Eukaryota</taxon>
        <taxon>Fungi</taxon>
        <taxon>Dikarya</taxon>
        <taxon>Ascomycota</taxon>
        <taxon>Pezizomycotina</taxon>
        <taxon>Sordariomycetes</taxon>
        <taxon>Xylariomycetidae</taxon>
        <taxon>Amphisphaeriales</taxon>
        <taxon>Sporocadaceae</taxon>
        <taxon>Truncatella</taxon>
    </lineage>
</organism>
<dbReference type="Proteomes" id="UP000758603">
    <property type="component" value="Unassembled WGS sequence"/>
</dbReference>
<keyword evidence="3" id="KW-0238">DNA-binding</keyword>
<dbReference type="PROSITE" id="PS50888">
    <property type="entry name" value="BHLH"/>
    <property type="match status" value="1"/>
</dbReference>
<evidence type="ECO:0000256" key="1">
    <source>
        <dbReference type="ARBA" id="ARBA00004123"/>
    </source>
</evidence>
<feature type="region of interest" description="Disordered" evidence="6">
    <location>
        <begin position="255"/>
        <end position="278"/>
    </location>
</feature>
<feature type="compositionally biased region" description="Low complexity" evidence="6">
    <location>
        <begin position="304"/>
        <end position="313"/>
    </location>
</feature>
<evidence type="ECO:0000256" key="5">
    <source>
        <dbReference type="ARBA" id="ARBA00023242"/>
    </source>
</evidence>
<feature type="compositionally biased region" description="Basic and acidic residues" evidence="6">
    <location>
        <begin position="389"/>
        <end position="408"/>
    </location>
</feature>
<keyword evidence="2" id="KW-0805">Transcription regulation</keyword>
<comment type="caution">
    <text evidence="8">The sequence shown here is derived from an EMBL/GenBank/DDBJ whole genome shotgun (WGS) entry which is preliminary data.</text>
</comment>
<dbReference type="GO" id="GO:0000978">
    <property type="term" value="F:RNA polymerase II cis-regulatory region sequence-specific DNA binding"/>
    <property type="evidence" value="ECO:0007669"/>
    <property type="project" value="TreeGrafter"/>
</dbReference>
<feature type="compositionally biased region" description="Polar residues" evidence="6">
    <location>
        <begin position="363"/>
        <end position="373"/>
    </location>
</feature>
<dbReference type="CDD" id="cd11404">
    <property type="entry name" value="bHLHzip_Mlx_like"/>
    <property type="match status" value="1"/>
</dbReference>
<dbReference type="GO" id="GO:0005634">
    <property type="term" value="C:nucleus"/>
    <property type="evidence" value="ECO:0007669"/>
    <property type="project" value="UniProtKB-SubCell"/>
</dbReference>
<dbReference type="GeneID" id="70124031"/>
<feature type="region of interest" description="Disordered" evidence="6">
    <location>
        <begin position="295"/>
        <end position="408"/>
    </location>
</feature>
<reference evidence="8" key="1">
    <citation type="journal article" date="2021" name="Nat. Commun.">
        <title>Genetic determinants of endophytism in the Arabidopsis root mycobiome.</title>
        <authorList>
            <person name="Mesny F."/>
            <person name="Miyauchi S."/>
            <person name="Thiergart T."/>
            <person name="Pickel B."/>
            <person name="Atanasova L."/>
            <person name="Karlsson M."/>
            <person name="Huettel B."/>
            <person name="Barry K.W."/>
            <person name="Haridas S."/>
            <person name="Chen C."/>
            <person name="Bauer D."/>
            <person name="Andreopoulos W."/>
            <person name="Pangilinan J."/>
            <person name="LaButti K."/>
            <person name="Riley R."/>
            <person name="Lipzen A."/>
            <person name="Clum A."/>
            <person name="Drula E."/>
            <person name="Henrissat B."/>
            <person name="Kohler A."/>
            <person name="Grigoriev I.V."/>
            <person name="Martin F.M."/>
            <person name="Hacquard S."/>
        </authorList>
    </citation>
    <scope>NUCLEOTIDE SEQUENCE</scope>
    <source>
        <strain evidence="8">MPI-SDFR-AT-0073</strain>
    </source>
</reference>
<dbReference type="AlphaFoldDB" id="A0A9P8UQF4"/>
<dbReference type="SUPFAM" id="SSF47459">
    <property type="entry name" value="HLH, helix-loop-helix DNA-binding domain"/>
    <property type="match status" value="1"/>
</dbReference>
<dbReference type="PANTHER" id="PTHR15741:SF27">
    <property type="entry name" value="TRANSCRIPTION FACTOR AP-4"/>
    <property type="match status" value="1"/>
</dbReference>
<dbReference type="InterPro" id="IPR036638">
    <property type="entry name" value="HLH_DNA-bd_sf"/>
</dbReference>
<proteinExistence type="predicted"/>
<keyword evidence="5" id="KW-0539">Nucleus</keyword>
<sequence length="457" mass="49826">MLAVQRPRMGSSKPSQGAGMPFGYVNRGDDLFFEPPEPAPGPALLSFEESQSLNHLLEQLKSGTPMIDMQFGEGLNFSDAWQQLPPQFMGSATSFGHQTTNFSPSMFDFTSNISSDPLFDSIQYPTMAAPQIMQPPRQHMRTSHHPQHVSHSPADAAAVLAGLQNGPTARVNSVGRGGMLPSQAAGRPTAHPLLHTQSQLTSQTSPVRAASIHSPVTPLTEHRDENLFADMVYGHPHGPSSHRVVQQIPEDVRWGSDRSFAGNQSFVPSSERDTAQSQENERMKYLDIFQPITSAATTQPPSPLGSGSSSPAGGRCGKVNGQPLLDGFSKKRRKNDEAGEDDEAGMSSSKLAARKRKSKDNLNETCEASSSSVAPGKKRRKSNVNGSKPPRENLSEEAKRKNHIKSEQRRRTIIKDGFDNLQEIVPNLRNGGYSKSTVLQMAADWLEELTKGNELLK</sequence>
<evidence type="ECO:0000313" key="9">
    <source>
        <dbReference type="Proteomes" id="UP000758603"/>
    </source>
</evidence>
<evidence type="ECO:0000259" key="7">
    <source>
        <dbReference type="PROSITE" id="PS50888"/>
    </source>
</evidence>
<dbReference type="InterPro" id="IPR052207">
    <property type="entry name" value="Max-like/E-box_TFs"/>
</dbReference>
<dbReference type="GO" id="GO:0000981">
    <property type="term" value="F:DNA-binding transcription factor activity, RNA polymerase II-specific"/>
    <property type="evidence" value="ECO:0007669"/>
    <property type="project" value="TreeGrafter"/>
</dbReference>
<name>A0A9P8UQF4_9PEZI</name>
<keyword evidence="4" id="KW-0804">Transcription</keyword>
<evidence type="ECO:0000256" key="4">
    <source>
        <dbReference type="ARBA" id="ARBA00023163"/>
    </source>
</evidence>
<dbReference type="EMBL" id="JAGPXC010000002">
    <property type="protein sequence ID" value="KAH6656426.1"/>
    <property type="molecule type" value="Genomic_DNA"/>
</dbReference>
<dbReference type="OrthoDB" id="5778525at2759"/>
<dbReference type="RefSeq" id="XP_045960660.1">
    <property type="nucleotide sequence ID" value="XM_046095138.1"/>
</dbReference>
<dbReference type="GO" id="GO:0046983">
    <property type="term" value="F:protein dimerization activity"/>
    <property type="evidence" value="ECO:0007669"/>
    <property type="project" value="InterPro"/>
</dbReference>
<protein>
    <recommendedName>
        <fullName evidence="7">BHLH domain-containing protein</fullName>
    </recommendedName>
</protein>
<dbReference type="Pfam" id="PF00010">
    <property type="entry name" value="HLH"/>
    <property type="match status" value="1"/>
</dbReference>
<keyword evidence="9" id="KW-1185">Reference proteome</keyword>
<feature type="domain" description="BHLH" evidence="7">
    <location>
        <begin position="398"/>
        <end position="449"/>
    </location>
</feature>
<dbReference type="InterPro" id="IPR011598">
    <property type="entry name" value="bHLH_dom"/>
</dbReference>
<feature type="region of interest" description="Disordered" evidence="6">
    <location>
        <begin position="1"/>
        <end position="20"/>
    </location>
</feature>
<evidence type="ECO:0000256" key="6">
    <source>
        <dbReference type="SAM" id="MobiDB-lite"/>
    </source>
</evidence>
<dbReference type="SMART" id="SM00353">
    <property type="entry name" value="HLH"/>
    <property type="match status" value="1"/>
</dbReference>
<comment type="subcellular location">
    <subcellularLocation>
        <location evidence="1">Nucleus</location>
    </subcellularLocation>
</comment>
<dbReference type="Gene3D" id="4.10.280.10">
    <property type="entry name" value="Helix-loop-helix DNA-binding domain"/>
    <property type="match status" value="1"/>
</dbReference>